<dbReference type="Proteomes" id="UP000887565">
    <property type="component" value="Unplaced"/>
</dbReference>
<protein>
    <submittedName>
        <fullName evidence="2">Uncharacterized protein</fullName>
    </submittedName>
</protein>
<evidence type="ECO:0000313" key="2">
    <source>
        <dbReference type="WBParaSite" id="nRc.2.0.1.t15250-RA"/>
    </source>
</evidence>
<sequence length="93" mass="10658">MYQRKPYNGEPRDLPIKCQAKNREWNALEQKSSKANVLTSGFRFSFETDDLNSLCGLLKENISLQNGGDLDDDKKCIFLGRLKNEALVIQKYS</sequence>
<evidence type="ECO:0000313" key="1">
    <source>
        <dbReference type="Proteomes" id="UP000887565"/>
    </source>
</evidence>
<organism evidence="1 2">
    <name type="scientific">Romanomermis culicivorax</name>
    <name type="common">Nematode worm</name>
    <dbReference type="NCBI Taxonomy" id="13658"/>
    <lineage>
        <taxon>Eukaryota</taxon>
        <taxon>Metazoa</taxon>
        <taxon>Ecdysozoa</taxon>
        <taxon>Nematoda</taxon>
        <taxon>Enoplea</taxon>
        <taxon>Dorylaimia</taxon>
        <taxon>Mermithida</taxon>
        <taxon>Mermithoidea</taxon>
        <taxon>Mermithidae</taxon>
        <taxon>Romanomermis</taxon>
    </lineage>
</organism>
<reference evidence="2" key="1">
    <citation type="submission" date="2022-11" db="UniProtKB">
        <authorList>
            <consortium name="WormBaseParasite"/>
        </authorList>
    </citation>
    <scope>IDENTIFICATION</scope>
</reference>
<proteinExistence type="predicted"/>
<name>A0A915IN62_ROMCU</name>
<keyword evidence="1" id="KW-1185">Reference proteome</keyword>
<dbReference type="AlphaFoldDB" id="A0A915IN62"/>
<accession>A0A915IN62</accession>
<dbReference type="WBParaSite" id="nRc.2.0.1.t15250-RA">
    <property type="protein sequence ID" value="nRc.2.0.1.t15250-RA"/>
    <property type="gene ID" value="nRc.2.0.1.g15250"/>
</dbReference>